<dbReference type="PANTHER" id="PTHR23032:SF13">
    <property type="entry name" value="BRO1 DOMAIN-CONTAINING PROTEIN BROX"/>
    <property type="match status" value="1"/>
</dbReference>
<reference evidence="3 4" key="1">
    <citation type="journal article" date="2014" name="Genome Biol. Evol.">
        <title>The secreted proteins of Achlya hypogyna and Thraustotheca clavata identify the ancestral oomycete secretome and reveal gene acquisitions by horizontal gene transfer.</title>
        <authorList>
            <person name="Misner I."/>
            <person name="Blouin N."/>
            <person name="Leonard G."/>
            <person name="Richards T.A."/>
            <person name="Lane C.E."/>
        </authorList>
    </citation>
    <scope>NUCLEOTIDE SEQUENCE [LARGE SCALE GENOMIC DNA]</scope>
    <source>
        <strain evidence="3 4">ATCC 48635</strain>
    </source>
</reference>
<dbReference type="InterPro" id="IPR004328">
    <property type="entry name" value="BRO1_dom"/>
</dbReference>
<sequence>MNPEVLKPLCIVYSPGIKATKHVSYAAQKALATTVPRPVLDALDTTRAKLLCECRDFAKTAQYQWEQEKARFELDAYMTNATQYLALLQGFVNLLNAKSDGASDPSDDVTDASLPAKPAAAPSVPASFAFCEWLDVAAKTSVHSLNAYHEVAHASYAVGCVLLMRAGELAKVMLASRDFEHDEPKLKEAYQILLRAAGLFDAILGFLGLGRQVQATGTDEAAMAAWRAEQAQADTASANAPGLNRVKDFEGGAGLTALRAIALAQAQELVVLRGVTRESVDNVLMGKLCADIAQRYKDTLAALPTTHTQLRGWCDFKCIYYTALSPYYQGVAEWLKKDGPGCVQAIAQFQLAKEHLARLQTYAAETKRSREIIQRDLDIAAARNSSVYFETIPPPLEPLPPTSLVQPQAFSFPTADTLWKEPLPPKASAAPAAAKGATEAEVAARGSPEMKQPDPGCACTIM</sequence>
<name>A0A1V9YDQ0_ACHHY</name>
<dbReference type="PROSITE" id="PS51180">
    <property type="entry name" value="BRO1"/>
    <property type="match status" value="1"/>
</dbReference>
<dbReference type="OrthoDB" id="104504at2759"/>
<comment type="caution">
    <text evidence="3">The sequence shown here is derived from an EMBL/GenBank/DDBJ whole genome shotgun (WGS) entry which is preliminary data.</text>
</comment>
<dbReference type="Proteomes" id="UP000243579">
    <property type="component" value="Unassembled WGS sequence"/>
</dbReference>
<evidence type="ECO:0000259" key="2">
    <source>
        <dbReference type="PROSITE" id="PS51180"/>
    </source>
</evidence>
<organism evidence="3 4">
    <name type="scientific">Achlya hypogyna</name>
    <name type="common">Oomycete</name>
    <name type="synonym">Protoachlya hypogyna</name>
    <dbReference type="NCBI Taxonomy" id="1202772"/>
    <lineage>
        <taxon>Eukaryota</taxon>
        <taxon>Sar</taxon>
        <taxon>Stramenopiles</taxon>
        <taxon>Oomycota</taxon>
        <taxon>Saprolegniomycetes</taxon>
        <taxon>Saprolegniales</taxon>
        <taxon>Achlyaceae</taxon>
        <taxon>Achlya</taxon>
    </lineage>
</organism>
<feature type="domain" description="BRO1" evidence="2">
    <location>
        <begin position="1"/>
        <end position="462"/>
    </location>
</feature>
<evidence type="ECO:0000256" key="1">
    <source>
        <dbReference type="ARBA" id="ARBA00008901"/>
    </source>
</evidence>
<dbReference type="InterPro" id="IPR038898">
    <property type="entry name" value="BROX"/>
</dbReference>
<dbReference type="AlphaFoldDB" id="A0A1V9YDQ0"/>
<dbReference type="Pfam" id="PF03097">
    <property type="entry name" value="BRO1"/>
    <property type="match status" value="1"/>
</dbReference>
<dbReference type="InterPro" id="IPR038499">
    <property type="entry name" value="BRO1_sf"/>
</dbReference>
<evidence type="ECO:0000313" key="3">
    <source>
        <dbReference type="EMBL" id="OQR83838.1"/>
    </source>
</evidence>
<gene>
    <name evidence="3" type="ORF">ACHHYP_14247</name>
</gene>
<proteinExistence type="inferred from homology"/>
<protein>
    <recommendedName>
        <fullName evidence="2">BRO1 domain-containing protein</fullName>
    </recommendedName>
</protein>
<dbReference type="STRING" id="1202772.A0A1V9YDQ0"/>
<comment type="similarity">
    <text evidence="1">Belongs to the BROX family.</text>
</comment>
<dbReference type="PANTHER" id="PTHR23032">
    <property type="entry name" value="BRO1 DOMAIN-CONTAINING PROTEIN BROX"/>
    <property type="match status" value="1"/>
</dbReference>
<keyword evidence="4" id="KW-1185">Reference proteome</keyword>
<dbReference type="SMART" id="SM01041">
    <property type="entry name" value="BRO1"/>
    <property type="match status" value="1"/>
</dbReference>
<dbReference type="Gene3D" id="1.25.40.280">
    <property type="entry name" value="alix/aip1 like domains"/>
    <property type="match status" value="1"/>
</dbReference>
<accession>A0A1V9YDQ0</accession>
<dbReference type="EMBL" id="JNBR01002066">
    <property type="protein sequence ID" value="OQR83838.1"/>
    <property type="molecule type" value="Genomic_DNA"/>
</dbReference>
<evidence type="ECO:0000313" key="4">
    <source>
        <dbReference type="Proteomes" id="UP000243579"/>
    </source>
</evidence>